<name>H8GYM0_DEIGI</name>
<evidence type="ECO:0000313" key="5">
    <source>
        <dbReference type="Proteomes" id="UP000007575"/>
    </source>
</evidence>
<dbReference type="SUPFAM" id="SSF50969">
    <property type="entry name" value="YVTN repeat-like/Quinoprotein amine dehydrogenase"/>
    <property type="match status" value="1"/>
</dbReference>
<evidence type="ECO:0000313" key="4">
    <source>
        <dbReference type="EMBL" id="AFD26067.1"/>
    </source>
</evidence>
<dbReference type="OrthoDB" id="9802240at2"/>
<dbReference type="PROSITE" id="PS50082">
    <property type="entry name" value="WD_REPEATS_2"/>
    <property type="match status" value="1"/>
</dbReference>
<evidence type="ECO:0000256" key="1">
    <source>
        <dbReference type="PROSITE-ProRule" id="PRU00221"/>
    </source>
</evidence>
<keyword evidence="5" id="KW-1185">Reference proteome</keyword>
<accession>H8GYM0</accession>
<evidence type="ECO:0000256" key="2">
    <source>
        <dbReference type="SAM" id="MobiDB-lite"/>
    </source>
</evidence>
<dbReference type="InterPro" id="IPR001680">
    <property type="entry name" value="WD40_rpt"/>
</dbReference>
<gene>
    <name evidence="4" type="ordered locus">DGo_CA2140</name>
</gene>
<feature type="region of interest" description="Disordered" evidence="2">
    <location>
        <begin position="41"/>
        <end position="61"/>
    </location>
</feature>
<feature type="repeat" description="WD" evidence="1">
    <location>
        <begin position="159"/>
        <end position="200"/>
    </location>
</feature>
<dbReference type="RefSeq" id="WP_014685550.1">
    <property type="nucleotide sequence ID" value="NC_017790.1"/>
</dbReference>
<protein>
    <submittedName>
        <fullName evidence="4">WD40-repeat containing protein</fullName>
    </submittedName>
</protein>
<sequence>MKAALSTVLAALLTVASAQVETRIAPDPLLILGVAQDTAPPAPGGAAQPGSPVPAPTSVPATAAAPAPALAGLVAVRGQYSLHVRLLDASTGELRRELWLPSETDLRVPPALSGDGRWLAAALTPDPQTREGRVAILSTVQGGATRGPQPLAPGGWTVRSGGLDGTQSLALSRDGMRLAAGNRNGYAQLWDWQAGKRIATIQSENRSEPAALLFSPDSRLFAPMFRGQIRTRIFDARTGDLKTTLSGVGVGTFSPDSLGFLGSRGRLVSLATGREVTPPAYLSGSAGTLGFSMDGRRVLVRGLATDGLGRDWLELRDASSGRTVGTLTRIADGYPEFLSPDGTSLLGGDGQGGVRILPIAPR</sequence>
<dbReference type="PATRIC" id="fig|745776.4.peg.2196"/>
<evidence type="ECO:0000256" key="3">
    <source>
        <dbReference type="SAM" id="SignalP"/>
    </source>
</evidence>
<dbReference type="HOGENOM" id="CLU_796251_0_0_0"/>
<reference evidence="4 5" key="1">
    <citation type="journal article" date="2012" name="PLoS ONE">
        <title>Genome sequence and transcriptome analysis of the radioresistant bacterium Deinococcus gobiensis: insights into the extreme environmental adaptations.</title>
        <authorList>
            <person name="Yuan M."/>
            <person name="Chen M."/>
            <person name="Zhang W."/>
            <person name="Lu W."/>
            <person name="Wang J."/>
            <person name="Yang M."/>
            <person name="Zhao P."/>
            <person name="Tang R."/>
            <person name="Li X."/>
            <person name="Hao Y."/>
            <person name="Zhou Z."/>
            <person name="Zhan Y."/>
            <person name="Yu H."/>
            <person name="Teng C."/>
            <person name="Yan Y."/>
            <person name="Ping S."/>
            <person name="Wang Y."/>
            <person name="Lin M."/>
        </authorList>
    </citation>
    <scope>NUCLEOTIDE SEQUENCE [LARGE SCALE GENOMIC DNA]</scope>
    <source>
        <strain evidence="4 5">I-0</strain>
    </source>
</reference>
<feature type="signal peptide" evidence="3">
    <location>
        <begin position="1"/>
        <end position="18"/>
    </location>
</feature>
<dbReference type="InterPro" id="IPR015943">
    <property type="entry name" value="WD40/YVTN_repeat-like_dom_sf"/>
</dbReference>
<organism evidence="4 5">
    <name type="scientific">Deinococcus gobiensis (strain DSM 21396 / JCM 16679 / CGMCC 1.7299 / I-0)</name>
    <dbReference type="NCBI Taxonomy" id="745776"/>
    <lineage>
        <taxon>Bacteria</taxon>
        <taxon>Thermotogati</taxon>
        <taxon>Deinococcota</taxon>
        <taxon>Deinococci</taxon>
        <taxon>Deinococcales</taxon>
        <taxon>Deinococcaceae</taxon>
        <taxon>Deinococcus</taxon>
    </lineage>
</organism>
<dbReference type="KEGG" id="dgo:DGo_CA2140"/>
<dbReference type="STRING" id="745776.DGo_CA2140"/>
<dbReference type="Proteomes" id="UP000007575">
    <property type="component" value="Chromosome"/>
</dbReference>
<dbReference type="InterPro" id="IPR011044">
    <property type="entry name" value="Quino_amine_DH_bsu"/>
</dbReference>
<dbReference type="AlphaFoldDB" id="H8GYM0"/>
<keyword evidence="3" id="KW-0732">Signal</keyword>
<feature type="chain" id="PRO_5003613104" evidence="3">
    <location>
        <begin position="19"/>
        <end position="362"/>
    </location>
</feature>
<dbReference type="EMBL" id="CP002191">
    <property type="protein sequence ID" value="AFD26067.1"/>
    <property type="molecule type" value="Genomic_DNA"/>
</dbReference>
<keyword evidence="1" id="KW-0853">WD repeat</keyword>
<dbReference type="eggNOG" id="COG0823">
    <property type="taxonomic scope" value="Bacteria"/>
</dbReference>
<proteinExistence type="predicted"/>
<dbReference type="Gene3D" id="2.130.10.10">
    <property type="entry name" value="YVTN repeat-like/Quinoprotein amine dehydrogenase"/>
    <property type="match status" value="1"/>
</dbReference>